<keyword evidence="2" id="KW-1185">Reference proteome</keyword>
<protein>
    <submittedName>
        <fullName evidence="1">Uncharacterized protein</fullName>
    </submittedName>
</protein>
<feature type="non-terminal residue" evidence="1">
    <location>
        <position position="1"/>
    </location>
</feature>
<evidence type="ECO:0000313" key="2">
    <source>
        <dbReference type="Proteomes" id="UP000288216"/>
    </source>
</evidence>
<proteinExistence type="predicted"/>
<evidence type="ECO:0000313" key="1">
    <source>
        <dbReference type="EMBL" id="GCB83184.1"/>
    </source>
</evidence>
<dbReference type="AlphaFoldDB" id="A0A401QCT2"/>
<accession>A0A401QCT2</accession>
<dbReference type="EMBL" id="BFAA01037007">
    <property type="protein sequence ID" value="GCB83184.1"/>
    <property type="molecule type" value="Genomic_DNA"/>
</dbReference>
<comment type="caution">
    <text evidence="1">The sequence shown here is derived from an EMBL/GenBank/DDBJ whole genome shotgun (WGS) entry which is preliminary data.</text>
</comment>
<sequence>QWAGFTGTVVYTVGWVHRYSSVHSELGSQIQQCTQRAGFPDTAVYTVGWVHRYSSVHSGLGSQVQQCTQWAGFTDTAVYTVGWVHRFFWKAFLVSAQGLDDTLAELRSLTSGYSASMDEDLVSLSSRSGS</sequence>
<gene>
    <name evidence="1" type="ORF">scyTo_0023984</name>
</gene>
<organism evidence="1 2">
    <name type="scientific">Scyliorhinus torazame</name>
    <name type="common">Cloudy catshark</name>
    <name type="synonym">Catulus torazame</name>
    <dbReference type="NCBI Taxonomy" id="75743"/>
    <lineage>
        <taxon>Eukaryota</taxon>
        <taxon>Metazoa</taxon>
        <taxon>Chordata</taxon>
        <taxon>Craniata</taxon>
        <taxon>Vertebrata</taxon>
        <taxon>Chondrichthyes</taxon>
        <taxon>Elasmobranchii</taxon>
        <taxon>Galeomorphii</taxon>
        <taxon>Galeoidea</taxon>
        <taxon>Carcharhiniformes</taxon>
        <taxon>Scyliorhinidae</taxon>
        <taxon>Scyliorhinus</taxon>
    </lineage>
</organism>
<name>A0A401QCT2_SCYTO</name>
<dbReference type="Proteomes" id="UP000288216">
    <property type="component" value="Unassembled WGS sequence"/>
</dbReference>
<reference evidence="1 2" key="1">
    <citation type="journal article" date="2018" name="Nat. Ecol. Evol.">
        <title>Shark genomes provide insights into elasmobranch evolution and the origin of vertebrates.</title>
        <authorList>
            <person name="Hara Y"/>
            <person name="Yamaguchi K"/>
            <person name="Onimaru K"/>
            <person name="Kadota M"/>
            <person name="Koyanagi M"/>
            <person name="Keeley SD"/>
            <person name="Tatsumi K"/>
            <person name="Tanaka K"/>
            <person name="Motone F"/>
            <person name="Kageyama Y"/>
            <person name="Nozu R"/>
            <person name="Adachi N"/>
            <person name="Nishimura O"/>
            <person name="Nakagawa R"/>
            <person name="Tanegashima C"/>
            <person name="Kiyatake I"/>
            <person name="Matsumoto R"/>
            <person name="Murakumo K"/>
            <person name="Nishida K"/>
            <person name="Terakita A"/>
            <person name="Kuratani S"/>
            <person name="Sato K"/>
            <person name="Hyodo S Kuraku.S."/>
        </authorList>
    </citation>
    <scope>NUCLEOTIDE SEQUENCE [LARGE SCALE GENOMIC DNA]</scope>
</reference>